<reference evidence="1 2" key="1">
    <citation type="journal article" date="2015" name="BMC Genomics">
        <title>Genome mining reveals unlocked bioactive potential of marine Gram-negative bacteria.</title>
        <authorList>
            <person name="Machado H."/>
            <person name="Sonnenschein E.C."/>
            <person name="Melchiorsen J."/>
            <person name="Gram L."/>
        </authorList>
    </citation>
    <scope>NUCLEOTIDE SEQUENCE [LARGE SCALE GENOMIC DNA]</scope>
    <source>
        <strain evidence="1 2">S3137</strain>
    </source>
</reference>
<keyword evidence="2" id="KW-1185">Reference proteome</keyword>
<dbReference type="EMBL" id="JXXZ01000010">
    <property type="protein sequence ID" value="KJY98850.1"/>
    <property type="molecule type" value="Genomic_DNA"/>
</dbReference>
<dbReference type="Proteomes" id="UP000033664">
    <property type="component" value="Unassembled WGS sequence"/>
</dbReference>
<comment type="caution">
    <text evidence="1">The sequence shown here is derived from an EMBL/GenBank/DDBJ whole genome shotgun (WGS) entry which is preliminary data.</text>
</comment>
<dbReference type="PATRIC" id="fig|151081.8.peg.2160"/>
<gene>
    <name evidence="1" type="ORF">TW72_11695</name>
</gene>
<evidence type="ECO:0000313" key="1">
    <source>
        <dbReference type="EMBL" id="KJY98850.1"/>
    </source>
</evidence>
<name>A0A0F4PTN9_9GAMM</name>
<sequence length="293" mass="33787">MRAFFYALILTVLLPAQGREQSIDIYLRDDVYTDYVAFLAGRSPLAVSDFSGKRVRRDVVDMIVAQQALRLGGFEYTFNYRVGKINFRNTRLLEQGKLLISFDTYWRADALILSEAVFVSDAVIRQGEYYAGIYSHPDNTRVQSITSLADMTALTAVSTPRWRSDWRTLQALPLKRMIKEDEWLSQARMVSMQWVDFMLMPLMPQYNNHYQLDNISLKAHPHFVVQIKDSRHFVVSRNHPQGQQAFKALQKGLAKLREQGRIRAAYEQAGFIPDLTQMAVLNSPLERQKSSPE</sequence>
<evidence type="ECO:0008006" key="3">
    <source>
        <dbReference type="Google" id="ProtNLM"/>
    </source>
</evidence>
<protein>
    <recommendedName>
        <fullName evidence="3">Solute-binding protein family 3/N-terminal domain-containing protein</fullName>
    </recommendedName>
</protein>
<organism evidence="1 2">
    <name type="scientific">Pseudoalteromonas ruthenica</name>
    <dbReference type="NCBI Taxonomy" id="151081"/>
    <lineage>
        <taxon>Bacteria</taxon>
        <taxon>Pseudomonadati</taxon>
        <taxon>Pseudomonadota</taxon>
        <taxon>Gammaproteobacteria</taxon>
        <taxon>Alteromonadales</taxon>
        <taxon>Pseudoalteromonadaceae</taxon>
        <taxon>Pseudoalteromonas</taxon>
    </lineage>
</organism>
<accession>A0A0F4PTN9</accession>
<dbReference type="AlphaFoldDB" id="A0A0F4PTN9"/>
<evidence type="ECO:0000313" key="2">
    <source>
        <dbReference type="Proteomes" id="UP000033664"/>
    </source>
</evidence>
<dbReference type="eggNOG" id="COG0840">
    <property type="taxonomic scope" value="Bacteria"/>
</dbReference>
<proteinExistence type="predicted"/>